<evidence type="ECO:0000313" key="4">
    <source>
        <dbReference type="EMBL" id="MEQ2486599.1"/>
    </source>
</evidence>
<dbReference type="EMBL" id="JBBNFP010000017">
    <property type="protein sequence ID" value="MEQ2486599.1"/>
    <property type="molecule type" value="Genomic_DNA"/>
</dbReference>
<dbReference type="NCBIfam" id="TIGR00040">
    <property type="entry name" value="yfcE"/>
    <property type="match status" value="1"/>
</dbReference>
<evidence type="ECO:0000313" key="5">
    <source>
        <dbReference type="Proteomes" id="UP001487296"/>
    </source>
</evidence>
<sequence>MMKIGIISDTHGFWDDKYATYLGECDEVWHAGDIGSMEVADRFEALGPRFRAVYGNIDDYDMRSRYCELLRFEAGGVDVLMKHIGGYPGHYDRSVERIMRTRPPRLFVSGHSHILKIMPDKQLGLLHVNPGAAGHAGWQKERTLVRLTIEHATFTDCEVITLGVR</sequence>
<dbReference type="InterPro" id="IPR024654">
    <property type="entry name" value="Calcineurin-like_PHP_lpxH"/>
</dbReference>
<organism evidence="4 5">
    <name type="scientific">Hallella faecis</name>
    <dbReference type="NCBI Taxonomy" id="2841596"/>
    <lineage>
        <taxon>Bacteria</taxon>
        <taxon>Pseudomonadati</taxon>
        <taxon>Bacteroidota</taxon>
        <taxon>Bacteroidia</taxon>
        <taxon>Bacteroidales</taxon>
        <taxon>Prevotellaceae</taxon>
        <taxon>Hallella</taxon>
    </lineage>
</organism>
<proteinExistence type="inferred from homology"/>
<gene>
    <name evidence="4" type="ORF">AAAT34_05965</name>
</gene>
<keyword evidence="2" id="KW-0479">Metal-binding</keyword>
<accession>A0ABV1FQA8</accession>
<protein>
    <recommendedName>
        <fullName evidence="2">Phosphoesterase</fullName>
        <ecNumber evidence="2">3.1.4.-</ecNumber>
    </recommendedName>
</protein>
<comment type="caution">
    <text evidence="4">The sequence shown here is derived from an EMBL/GenBank/DDBJ whole genome shotgun (WGS) entry which is preliminary data.</text>
</comment>
<dbReference type="InterPro" id="IPR029052">
    <property type="entry name" value="Metallo-depent_PP-like"/>
</dbReference>
<dbReference type="SUPFAM" id="SSF56300">
    <property type="entry name" value="Metallo-dependent phosphatases"/>
    <property type="match status" value="1"/>
</dbReference>
<dbReference type="EC" id="3.1.4.-" evidence="2"/>
<dbReference type="Gene3D" id="3.60.21.10">
    <property type="match status" value="1"/>
</dbReference>
<feature type="domain" description="Calcineurin-like phosphoesterase" evidence="3">
    <location>
        <begin position="2"/>
        <end position="150"/>
    </location>
</feature>
<dbReference type="Pfam" id="PF12850">
    <property type="entry name" value="Metallophos_2"/>
    <property type="match status" value="1"/>
</dbReference>
<dbReference type="Proteomes" id="UP001487296">
    <property type="component" value="Unassembled WGS sequence"/>
</dbReference>
<comment type="cofactor">
    <cofactor evidence="2">
        <name>a divalent metal cation</name>
        <dbReference type="ChEBI" id="CHEBI:60240"/>
    </cofactor>
</comment>
<evidence type="ECO:0000256" key="1">
    <source>
        <dbReference type="ARBA" id="ARBA00008950"/>
    </source>
</evidence>
<name>A0ABV1FQA8_9BACT</name>
<dbReference type="InterPro" id="IPR000979">
    <property type="entry name" value="Phosphodiesterase_MJ0936/Vps29"/>
</dbReference>
<keyword evidence="5" id="KW-1185">Reference proteome</keyword>
<evidence type="ECO:0000256" key="2">
    <source>
        <dbReference type="RuleBase" id="RU362039"/>
    </source>
</evidence>
<dbReference type="RefSeq" id="WP_215759701.1">
    <property type="nucleotide sequence ID" value="NZ_JAHKBE010000017.1"/>
</dbReference>
<comment type="similarity">
    <text evidence="1 2">Belongs to the metallophosphoesterase superfamily. YfcE family.</text>
</comment>
<evidence type="ECO:0000259" key="3">
    <source>
        <dbReference type="Pfam" id="PF12850"/>
    </source>
</evidence>
<reference evidence="4 5" key="1">
    <citation type="submission" date="2024-04" db="EMBL/GenBank/DDBJ databases">
        <title>Human intestinal bacterial collection.</title>
        <authorList>
            <person name="Pauvert C."/>
            <person name="Hitch T.C.A."/>
            <person name="Clavel T."/>
        </authorList>
    </citation>
    <scope>NUCLEOTIDE SEQUENCE [LARGE SCALE GENOMIC DNA]</scope>
    <source>
        <strain evidence="4 5">CLA-AA-H145</strain>
    </source>
</reference>